<dbReference type="Proteomes" id="UP000327439">
    <property type="component" value="Chromosome D07"/>
</dbReference>
<dbReference type="GO" id="GO:0005576">
    <property type="term" value="C:extracellular region"/>
    <property type="evidence" value="ECO:0007669"/>
    <property type="project" value="TreeGrafter"/>
</dbReference>
<feature type="transmembrane region" description="Helical" evidence="2">
    <location>
        <begin position="12"/>
        <end position="33"/>
    </location>
</feature>
<gene>
    <name evidence="4" type="ORF">ES319_D07G138100v1</name>
</gene>
<protein>
    <recommendedName>
        <fullName evidence="3">Prolamin-like domain-containing protein</fullName>
    </recommendedName>
</protein>
<dbReference type="OrthoDB" id="1024628at2759"/>
<dbReference type="GO" id="GO:0031982">
    <property type="term" value="C:vesicle"/>
    <property type="evidence" value="ECO:0007669"/>
    <property type="project" value="TreeGrafter"/>
</dbReference>
<evidence type="ECO:0000313" key="4">
    <source>
        <dbReference type="EMBL" id="KAB2021426.1"/>
    </source>
</evidence>
<dbReference type="PANTHER" id="PTHR31181:SF67">
    <property type="entry name" value="PROLAMIN-LIKE PROTEIN (DUF1278)"/>
    <property type="match status" value="1"/>
</dbReference>
<feature type="domain" description="Prolamin-like" evidence="3">
    <location>
        <begin position="103"/>
        <end position="153"/>
    </location>
</feature>
<evidence type="ECO:0000256" key="2">
    <source>
        <dbReference type="SAM" id="Phobius"/>
    </source>
</evidence>
<dbReference type="GO" id="GO:2000008">
    <property type="term" value="P:regulation of protein localization to cell surface"/>
    <property type="evidence" value="ECO:0007669"/>
    <property type="project" value="TreeGrafter"/>
</dbReference>
<keyword evidence="1" id="KW-0732">Signal</keyword>
<dbReference type="GO" id="GO:0080155">
    <property type="term" value="P:regulation of double fertilization forming a zygote and endosperm"/>
    <property type="evidence" value="ECO:0007669"/>
    <property type="project" value="TreeGrafter"/>
</dbReference>
<proteinExistence type="predicted"/>
<sequence length="179" mass="20033">MYGLKQNKNQMLIYIYIYIYIYFPFTSTLTNHYANYQNFQLKQTLIAKVSLYIPSCTMLKFPTHFHSMEATTSKTLLMFWLLVTCIAAVSLGSAVETQGFGGCLMSFASVKGCVEAIHEVVSHEKFDALQPKCCKAIIKLGDNCWPIVFPNQPCLPVLLKTVCKVLGMVVKVENVAAAP</sequence>
<reference evidence="5" key="1">
    <citation type="journal article" date="2020" name="Nat. Genet.">
        <title>Genomic diversifications of five Gossypium allopolyploid species and their impact on cotton improvement.</title>
        <authorList>
            <person name="Chen Z.J."/>
            <person name="Sreedasyam A."/>
            <person name="Ando A."/>
            <person name="Song Q."/>
            <person name="De Santiago L.M."/>
            <person name="Hulse-Kemp A.M."/>
            <person name="Ding M."/>
            <person name="Ye W."/>
            <person name="Kirkbride R.C."/>
            <person name="Jenkins J."/>
            <person name="Plott C."/>
            <person name="Lovell J."/>
            <person name="Lin Y.M."/>
            <person name="Vaughn R."/>
            <person name="Liu B."/>
            <person name="Simpson S."/>
            <person name="Scheffler B.E."/>
            <person name="Wen L."/>
            <person name="Saski C.A."/>
            <person name="Grover C.E."/>
            <person name="Hu G."/>
            <person name="Conover J.L."/>
            <person name="Carlson J.W."/>
            <person name="Shu S."/>
            <person name="Boston L.B."/>
            <person name="Williams M."/>
            <person name="Peterson D.G."/>
            <person name="McGee K."/>
            <person name="Jones D.C."/>
            <person name="Wendel J.F."/>
            <person name="Stelly D.M."/>
            <person name="Grimwood J."/>
            <person name="Schmutz J."/>
        </authorList>
    </citation>
    <scope>NUCLEOTIDE SEQUENCE [LARGE SCALE GENOMIC DNA]</scope>
    <source>
        <strain evidence="5">cv. 3-79</strain>
    </source>
</reference>
<name>A0A5J5QR25_GOSBA</name>
<dbReference type="PANTHER" id="PTHR31181">
    <property type="entry name" value="EGG CELL-SECRETED PROTEIN 1.4"/>
    <property type="match status" value="1"/>
</dbReference>
<keyword evidence="5" id="KW-1185">Reference proteome</keyword>
<organism evidence="4 5">
    <name type="scientific">Gossypium barbadense</name>
    <name type="common">Sea Island cotton</name>
    <name type="synonym">Hibiscus barbadensis</name>
    <dbReference type="NCBI Taxonomy" id="3634"/>
    <lineage>
        <taxon>Eukaryota</taxon>
        <taxon>Viridiplantae</taxon>
        <taxon>Streptophyta</taxon>
        <taxon>Embryophyta</taxon>
        <taxon>Tracheophyta</taxon>
        <taxon>Spermatophyta</taxon>
        <taxon>Magnoliopsida</taxon>
        <taxon>eudicotyledons</taxon>
        <taxon>Gunneridae</taxon>
        <taxon>Pentapetalae</taxon>
        <taxon>rosids</taxon>
        <taxon>malvids</taxon>
        <taxon>Malvales</taxon>
        <taxon>Malvaceae</taxon>
        <taxon>Malvoideae</taxon>
        <taxon>Gossypium</taxon>
    </lineage>
</organism>
<keyword evidence="2" id="KW-1133">Transmembrane helix</keyword>
<evidence type="ECO:0000259" key="3">
    <source>
        <dbReference type="Pfam" id="PF05617"/>
    </source>
</evidence>
<evidence type="ECO:0000256" key="1">
    <source>
        <dbReference type="ARBA" id="ARBA00022729"/>
    </source>
</evidence>
<dbReference type="GO" id="GO:0009567">
    <property type="term" value="P:double fertilization forming a zygote and endosperm"/>
    <property type="evidence" value="ECO:0007669"/>
    <property type="project" value="TreeGrafter"/>
</dbReference>
<dbReference type="Pfam" id="PF05617">
    <property type="entry name" value="Prolamin_like"/>
    <property type="match status" value="1"/>
</dbReference>
<accession>A0A5J5QR25</accession>
<keyword evidence="2" id="KW-0472">Membrane</keyword>
<dbReference type="AlphaFoldDB" id="A0A5J5QR25"/>
<dbReference type="EMBL" id="CM018221">
    <property type="protein sequence ID" value="KAB2021426.1"/>
    <property type="molecule type" value="Genomic_DNA"/>
</dbReference>
<keyword evidence="2" id="KW-0812">Transmembrane</keyword>
<evidence type="ECO:0000313" key="5">
    <source>
        <dbReference type="Proteomes" id="UP000327439"/>
    </source>
</evidence>
<dbReference type="InterPro" id="IPR008502">
    <property type="entry name" value="Prolamin-like"/>
</dbReference>
<feature type="transmembrane region" description="Helical" evidence="2">
    <location>
        <begin position="75"/>
        <end position="95"/>
    </location>
</feature>